<sequence length="139" mass="16054">MEPPLLPGQYYITNVELGQSPGHDLTEREIKPIIGIDDNPIWVVEHVEGDRYRLTLNGFVTRPKDGIVWSYLSRGVVGAEWIIRQTADGSSYYVIDPNFRPTRIWTLTERDCQVSLGVHLIPEPLPNQRWLFIRLVDEQ</sequence>
<evidence type="ECO:0000313" key="1">
    <source>
        <dbReference type="EMBL" id="KAI9509286.1"/>
    </source>
</evidence>
<comment type="caution">
    <text evidence="1">The sequence shown here is derived from an EMBL/GenBank/DDBJ whole genome shotgun (WGS) entry which is preliminary data.</text>
</comment>
<name>A0ACC0UCQ2_9AGAM</name>
<organism evidence="1 2">
    <name type="scientific">Russula earlei</name>
    <dbReference type="NCBI Taxonomy" id="71964"/>
    <lineage>
        <taxon>Eukaryota</taxon>
        <taxon>Fungi</taxon>
        <taxon>Dikarya</taxon>
        <taxon>Basidiomycota</taxon>
        <taxon>Agaricomycotina</taxon>
        <taxon>Agaricomycetes</taxon>
        <taxon>Russulales</taxon>
        <taxon>Russulaceae</taxon>
        <taxon>Russula</taxon>
    </lineage>
</organism>
<dbReference type="EMBL" id="JAGFNK010000068">
    <property type="protein sequence ID" value="KAI9509286.1"/>
    <property type="molecule type" value="Genomic_DNA"/>
</dbReference>
<proteinExistence type="predicted"/>
<protein>
    <submittedName>
        <fullName evidence="1">Uncharacterized protein</fullName>
    </submittedName>
</protein>
<gene>
    <name evidence="1" type="ORF">F5148DRAFT_1283173</name>
</gene>
<reference evidence="1" key="1">
    <citation type="submission" date="2021-03" db="EMBL/GenBank/DDBJ databases">
        <title>Evolutionary priming and transition to the ectomycorrhizal habit in an iconic lineage of mushroom-forming fungi: is preadaptation a requirement?</title>
        <authorList>
            <consortium name="DOE Joint Genome Institute"/>
            <person name="Looney B.P."/>
            <person name="Miyauchi S."/>
            <person name="Morin E."/>
            <person name="Drula E."/>
            <person name="Courty P.E."/>
            <person name="Chicoki N."/>
            <person name="Fauchery L."/>
            <person name="Kohler A."/>
            <person name="Kuo A."/>
            <person name="LaButti K."/>
            <person name="Pangilinan J."/>
            <person name="Lipzen A."/>
            <person name="Riley R."/>
            <person name="Andreopoulos W."/>
            <person name="He G."/>
            <person name="Johnson J."/>
            <person name="Barry K.W."/>
            <person name="Grigoriev I.V."/>
            <person name="Nagy L."/>
            <person name="Hibbett D."/>
            <person name="Henrissat B."/>
            <person name="Matheny P.B."/>
            <person name="Labbe J."/>
            <person name="Martin A.F."/>
        </authorList>
    </citation>
    <scope>NUCLEOTIDE SEQUENCE</scope>
    <source>
        <strain evidence="1">BPL698</strain>
    </source>
</reference>
<accession>A0ACC0UCQ2</accession>
<keyword evidence="2" id="KW-1185">Reference proteome</keyword>
<evidence type="ECO:0000313" key="2">
    <source>
        <dbReference type="Proteomes" id="UP001207468"/>
    </source>
</evidence>
<dbReference type="Proteomes" id="UP001207468">
    <property type="component" value="Unassembled WGS sequence"/>
</dbReference>